<evidence type="ECO:0000313" key="2">
    <source>
        <dbReference type="Proteomes" id="UP000789525"/>
    </source>
</evidence>
<protein>
    <submittedName>
        <fullName evidence="1">14640_t:CDS:1</fullName>
    </submittedName>
</protein>
<reference evidence="1" key="1">
    <citation type="submission" date="2021-06" db="EMBL/GenBank/DDBJ databases">
        <authorList>
            <person name="Kallberg Y."/>
            <person name="Tangrot J."/>
            <person name="Rosling A."/>
        </authorList>
    </citation>
    <scope>NUCLEOTIDE SEQUENCE</scope>
    <source>
        <strain evidence="1">CL356</strain>
    </source>
</reference>
<proteinExistence type="predicted"/>
<keyword evidence="2" id="KW-1185">Reference proteome</keyword>
<dbReference type="Proteomes" id="UP000789525">
    <property type="component" value="Unassembled WGS sequence"/>
</dbReference>
<evidence type="ECO:0000313" key="1">
    <source>
        <dbReference type="EMBL" id="CAG8726448.1"/>
    </source>
</evidence>
<organism evidence="1 2">
    <name type="scientific">Acaulospora colombiana</name>
    <dbReference type="NCBI Taxonomy" id="27376"/>
    <lineage>
        <taxon>Eukaryota</taxon>
        <taxon>Fungi</taxon>
        <taxon>Fungi incertae sedis</taxon>
        <taxon>Mucoromycota</taxon>
        <taxon>Glomeromycotina</taxon>
        <taxon>Glomeromycetes</taxon>
        <taxon>Diversisporales</taxon>
        <taxon>Acaulosporaceae</taxon>
        <taxon>Acaulospora</taxon>
    </lineage>
</organism>
<gene>
    <name evidence="1" type="ORF">ACOLOM_LOCUS11400</name>
</gene>
<name>A0ACA9PYQ7_9GLOM</name>
<dbReference type="EMBL" id="CAJVPT010040839">
    <property type="protein sequence ID" value="CAG8726448.1"/>
    <property type="molecule type" value="Genomic_DNA"/>
</dbReference>
<comment type="caution">
    <text evidence="1">The sequence shown here is derived from an EMBL/GenBank/DDBJ whole genome shotgun (WGS) entry which is preliminary data.</text>
</comment>
<feature type="non-terminal residue" evidence="1">
    <location>
        <position position="75"/>
    </location>
</feature>
<sequence length="75" mass="8521">MLSGTAGSASAPRSKAGCWTCRIRQGCDEQQDDNGSCQACVRLDIECLGWGQRRPDWCRDKDKLTEYKLRLKRKL</sequence>
<accession>A0ACA9PYQ7</accession>